<dbReference type="EMBL" id="JAIMJA010000027">
    <property type="protein sequence ID" value="MCE2596915.1"/>
    <property type="molecule type" value="Genomic_DNA"/>
</dbReference>
<evidence type="ECO:0000313" key="4">
    <source>
        <dbReference type="Proteomes" id="UP001201273"/>
    </source>
</evidence>
<feature type="transmembrane region" description="Helical" evidence="1">
    <location>
        <begin position="113"/>
        <end position="132"/>
    </location>
</feature>
<protein>
    <submittedName>
        <fullName evidence="3">DUF2157 domain-containing protein</fullName>
    </submittedName>
</protein>
<feature type="transmembrane region" description="Helical" evidence="1">
    <location>
        <begin position="273"/>
        <end position="292"/>
    </location>
</feature>
<gene>
    <name evidence="3" type="ORF">K6Y31_19250</name>
</gene>
<feature type="transmembrane region" description="Helical" evidence="1">
    <location>
        <begin position="72"/>
        <end position="92"/>
    </location>
</feature>
<feature type="transmembrane region" description="Helical" evidence="1">
    <location>
        <begin position="189"/>
        <end position="210"/>
    </location>
</feature>
<sequence>MSNLRDQVWAWYQQGEIKAEHMPKALTLAGEAQPDVAWREVIGQLLLWLGVLFIGAGVIIFFAFNWQELGKFGKFALVQGLLLICALAYGGLRWQERDINPRGLGATKANASLLGLSLMIGALLALVGQTYQTGADPWQLFAIWSLCLLPLAWLAGFDLLWLKLLALINLTLVLYFHTWPLAWWFFDSYVFVLVAISLFNGMVYLAFLAVQQLNITRLNAPICQSLSILLALVALTWYGCWQALEIGDSSPFSFYLLYSATVFLLSRFVFKQLLPLALVCFSAIAVSTVWLGRNMFDASSEVGVFFFLAMYIVGATAGVSVWLTKMRALFNAAELNGKVSQ</sequence>
<keyword evidence="1" id="KW-0472">Membrane</keyword>
<reference evidence="3 4" key="1">
    <citation type="journal article" date="2022" name="Environ. Microbiol. Rep.">
        <title>Eco-phylogenetic analyses reveal divergent evolution of vitamin B12 metabolism in the marine bacterial family 'Psychromonadaceae'.</title>
        <authorList>
            <person name="Jin X."/>
            <person name="Yang Y."/>
            <person name="Cao H."/>
            <person name="Gao B."/>
            <person name="Zhao Z."/>
        </authorList>
    </citation>
    <scope>NUCLEOTIDE SEQUENCE [LARGE SCALE GENOMIC DNA]</scope>
    <source>
        <strain evidence="3 4">MKS20</strain>
    </source>
</reference>
<name>A0ABS8WHR9_9GAMM</name>
<dbReference type="RefSeq" id="WP_233054672.1">
    <property type="nucleotide sequence ID" value="NZ_JAIMJA010000027.1"/>
</dbReference>
<proteinExistence type="predicted"/>
<accession>A0ABS8WHR9</accession>
<feature type="transmembrane region" description="Helical" evidence="1">
    <location>
        <begin position="45"/>
        <end position="66"/>
    </location>
</feature>
<keyword evidence="1" id="KW-1133">Transmembrane helix</keyword>
<dbReference type="Proteomes" id="UP001201273">
    <property type="component" value="Unassembled WGS sequence"/>
</dbReference>
<feature type="transmembrane region" description="Helical" evidence="1">
    <location>
        <begin position="164"/>
        <end position="183"/>
    </location>
</feature>
<feature type="transmembrane region" description="Helical" evidence="1">
    <location>
        <begin position="138"/>
        <end position="157"/>
    </location>
</feature>
<organism evidence="3 4">
    <name type="scientific">Motilimonas cestriensis</name>
    <dbReference type="NCBI Taxonomy" id="2742685"/>
    <lineage>
        <taxon>Bacteria</taxon>
        <taxon>Pseudomonadati</taxon>
        <taxon>Pseudomonadota</taxon>
        <taxon>Gammaproteobacteria</taxon>
        <taxon>Alteromonadales</taxon>
        <taxon>Alteromonadales genera incertae sedis</taxon>
        <taxon>Motilimonas</taxon>
    </lineage>
</organism>
<feature type="domain" description="DUF2157" evidence="2">
    <location>
        <begin position="10"/>
        <end position="161"/>
    </location>
</feature>
<comment type="caution">
    <text evidence="3">The sequence shown here is derived from an EMBL/GenBank/DDBJ whole genome shotgun (WGS) entry which is preliminary data.</text>
</comment>
<keyword evidence="4" id="KW-1185">Reference proteome</keyword>
<feature type="transmembrane region" description="Helical" evidence="1">
    <location>
        <begin position="222"/>
        <end position="244"/>
    </location>
</feature>
<dbReference type="InterPro" id="IPR018677">
    <property type="entry name" value="DUF2157"/>
</dbReference>
<dbReference type="Pfam" id="PF09925">
    <property type="entry name" value="DUF2157"/>
    <property type="match status" value="1"/>
</dbReference>
<feature type="transmembrane region" description="Helical" evidence="1">
    <location>
        <begin position="250"/>
        <end position="266"/>
    </location>
</feature>
<keyword evidence="1" id="KW-0812">Transmembrane</keyword>
<evidence type="ECO:0000256" key="1">
    <source>
        <dbReference type="SAM" id="Phobius"/>
    </source>
</evidence>
<evidence type="ECO:0000259" key="2">
    <source>
        <dbReference type="Pfam" id="PF09925"/>
    </source>
</evidence>
<feature type="transmembrane region" description="Helical" evidence="1">
    <location>
        <begin position="304"/>
        <end position="323"/>
    </location>
</feature>
<evidence type="ECO:0000313" key="3">
    <source>
        <dbReference type="EMBL" id="MCE2596915.1"/>
    </source>
</evidence>